<reference evidence="5" key="1">
    <citation type="submission" date="2022-03" db="EMBL/GenBank/DDBJ databases">
        <authorList>
            <person name="Alioto T."/>
            <person name="Alioto T."/>
            <person name="Gomez Garrido J."/>
        </authorList>
    </citation>
    <scope>NUCLEOTIDE SEQUENCE</scope>
</reference>
<dbReference type="GO" id="GO:0006508">
    <property type="term" value="P:proteolysis"/>
    <property type="evidence" value="ECO:0007669"/>
    <property type="project" value="InterPro"/>
</dbReference>
<dbReference type="Pfam" id="PF00656">
    <property type="entry name" value="Peptidase_C14"/>
    <property type="match status" value="1"/>
</dbReference>
<dbReference type="AlphaFoldDB" id="A0AAD1RNP6"/>
<dbReference type="PROSITE" id="PS50207">
    <property type="entry name" value="CASPASE_P10"/>
    <property type="match status" value="1"/>
</dbReference>
<comment type="similarity">
    <text evidence="1 2">Belongs to the peptidase C14A family.</text>
</comment>
<dbReference type="InterPro" id="IPR002138">
    <property type="entry name" value="Pept_C14_p10"/>
</dbReference>
<evidence type="ECO:0000313" key="6">
    <source>
        <dbReference type="Proteomes" id="UP001295444"/>
    </source>
</evidence>
<dbReference type="PANTHER" id="PTHR22576:SF41">
    <property type="entry name" value="CASPASE 14, APOPTOSIS-RELATED CYSTEINE PEPTIDASE"/>
    <property type="match status" value="1"/>
</dbReference>
<gene>
    <name evidence="5" type="ORF">PECUL_23A025218</name>
</gene>
<dbReference type="EMBL" id="OW240914">
    <property type="protein sequence ID" value="CAH2274995.1"/>
    <property type="molecule type" value="Genomic_DNA"/>
</dbReference>
<proteinExistence type="inferred from homology"/>
<evidence type="ECO:0000256" key="2">
    <source>
        <dbReference type="RuleBase" id="RU003971"/>
    </source>
</evidence>
<dbReference type="InterPro" id="IPR015917">
    <property type="entry name" value="Pept_C14A"/>
</dbReference>
<dbReference type="GO" id="GO:0004197">
    <property type="term" value="F:cysteine-type endopeptidase activity"/>
    <property type="evidence" value="ECO:0007669"/>
    <property type="project" value="InterPro"/>
</dbReference>
<dbReference type="SMART" id="SM00115">
    <property type="entry name" value="CASc"/>
    <property type="match status" value="1"/>
</dbReference>
<dbReference type="InterPro" id="IPR052039">
    <property type="entry name" value="Caspase-related_regulators"/>
</dbReference>
<dbReference type="PANTHER" id="PTHR22576">
    <property type="entry name" value="MUCOSA ASSOCIATED LYMPHOID TISSUE LYMPHOMA TRANSLOCATION PROTEIN 1/PARACASPASE"/>
    <property type="match status" value="1"/>
</dbReference>
<feature type="domain" description="Caspase family p10" evidence="3">
    <location>
        <begin position="152"/>
        <end position="242"/>
    </location>
</feature>
<accession>A0AAD1RNP6</accession>
<feature type="domain" description="Caspase family p20" evidence="4">
    <location>
        <begin position="5"/>
        <end position="133"/>
    </location>
</feature>
<dbReference type="PRINTS" id="PR00376">
    <property type="entry name" value="IL1BCENZYME"/>
</dbReference>
<dbReference type="PROSITE" id="PS50208">
    <property type="entry name" value="CASPASE_P20"/>
    <property type="match status" value="1"/>
</dbReference>
<evidence type="ECO:0000259" key="3">
    <source>
        <dbReference type="PROSITE" id="PS50207"/>
    </source>
</evidence>
<dbReference type="InterPro" id="IPR029030">
    <property type="entry name" value="Caspase-like_dom_sf"/>
</dbReference>
<evidence type="ECO:0000256" key="1">
    <source>
        <dbReference type="ARBA" id="ARBA00010134"/>
    </source>
</evidence>
<dbReference type="FunFam" id="3.40.50.1460:FF:000024">
    <property type="entry name" value="Caspase 21"/>
    <property type="match status" value="1"/>
</dbReference>
<organism evidence="5 6">
    <name type="scientific">Pelobates cultripes</name>
    <name type="common">Western spadefoot toad</name>
    <dbReference type="NCBI Taxonomy" id="61616"/>
    <lineage>
        <taxon>Eukaryota</taxon>
        <taxon>Metazoa</taxon>
        <taxon>Chordata</taxon>
        <taxon>Craniata</taxon>
        <taxon>Vertebrata</taxon>
        <taxon>Euteleostomi</taxon>
        <taxon>Amphibia</taxon>
        <taxon>Batrachia</taxon>
        <taxon>Anura</taxon>
        <taxon>Pelobatoidea</taxon>
        <taxon>Pelobatidae</taxon>
        <taxon>Pelobates</taxon>
    </lineage>
</organism>
<dbReference type="Gene3D" id="3.40.50.1460">
    <property type="match status" value="1"/>
</dbReference>
<evidence type="ECO:0000313" key="5">
    <source>
        <dbReference type="EMBL" id="CAH2274995.1"/>
    </source>
</evidence>
<evidence type="ECO:0000259" key="4">
    <source>
        <dbReference type="PROSITE" id="PS50208"/>
    </source>
</evidence>
<dbReference type="InterPro" id="IPR001309">
    <property type="entry name" value="Pept_C14_p20"/>
</dbReference>
<dbReference type="SUPFAM" id="SSF52129">
    <property type="entry name" value="Caspase-like"/>
    <property type="match status" value="1"/>
</dbReference>
<sequence>MSNAKRGRALIIAMTEFHNRSERSRDMLEPRKGVKRDTDRLFRALSLLGYNVSLHLDVSAREIREIYHNESRFVQGECFISILSSHGQEGLIYDFYGEPVYLRDLYDSLSPKNCPALAGIPKLFFIQACRGKEIDEGVVLETDSAECEADTFCHSWNLPSDTVVMFATSEGYVAFQNPAGSFFLQTLCDIIEGEERELALNQIFTLISYHTAYNFQSRGTYAGYKEMPCFITNLTKELRPFRQLENTC</sequence>
<protein>
    <submittedName>
        <fullName evidence="5">Caspase-7-like</fullName>
    </submittedName>
</protein>
<name>A0AAD1RNP6_PELCU</name>
<keyword evidence="6" id="KW-1185">Reference proteome</keyword>
<dbReference type="InterPro" id="IPR011600">
    <property type="entry name" value="Pept_C14_caspase"/>
</dbReference>
<dbReference type="Proteomes" id="UP001295444">
    <property type="component" value="Chromosome 03"/>
</dbReference>